<proteinExistence type="predicted"/>
<dbReference type="SUPFAM" id="SSF54637">
    <property type="entry name" value="Thioesterase/thiol ester dehydrase-isomerase"/>
    <property type="match status" value="1"/>
</dbReference>
<sequence length="146" mass="15746">MRLACAVVPVFTRRVARRPGTDGSEREGGHAPYFLVVESVSAAWEQVLEDLGEGVLPLRELGVVHIAFDYRREVFVTPADFEVDVVRVGRSSVEFAVRLVQDGRLAVEATVVVAHVTADRSTSSPLSGRQRAALQAIAVPRPAVAG</sequence>
<evidence type="ECO:0000313" key="2">
    <source>
        <dbReference type="EMBL" id="SEO96138.1"/>
    </source>
</evidence>
<gene>
    <name evidence="2" type="ORF">SAMN05660991_02555</name>
</gene>
<dbReference type="Proteomes" id="UP000198960">
    <property type="component" value="Unassembled WGS sequence"/>
</dbReference>
<evidence type="ECO:0000259" key="1">
    <source>
        <dbReference type="Pfam" id="PF13622"/>
    </source>
</evidence>
<dbReference type="InterPro" id="IPR029069">
    <property type="entry name" value="HotDog_dom_sf"/>
</dbReference>
<organism evidence="2 3">
    <name type="scientific">Trujillonella endophytica</name>
    <dbReference type="NCBI Taxonomy" id="673521"/>
    <lineage>
        <taxon>Bacteria</taxon>
        <taxon>Bacillati</taxon>
        <taxon>Actinomycetota</taxon>
        <taxon>Actinomycetes</taxon>
        <taxon>Geodermatophilales</taxon>
        <taxon>Geodermatophilaceae</taxon>
        <taxon>Trujillonella</taxon>
    </lineage>
</organism>
<protein>
    <submittedName>
        <fullName evidence="2">Acyl-CoA thioesterase FadM</fullName>
    </submittedName>
</protein>
<name>A0A1H8U0F7_9ACTN</name>
<evidence type="ECO:0000313" key="3">
    <source>
        <dbReference type="Proteomes" id="UP000198960"/>
    </source>
</evidence>
<dbReference type="InterPro" id="IPR049449">
    <property type="entry name" value="TesB_ACOT8-like_N"/>
</dbReference>
<dbReference type="Pfam" id="PF13622">
    <property type="entry name" value="4HBT_3"/>
    <property type="match status" value="1"/>
</dbReference>
<dbReference type="STRING" id="673521.SAMN05660991_02555"/>
<dbReference type="EMBL" id="FOEE01000007">
    <property type="protein sequence ID" value="SEO96138.1"/>
    <property type="molecule type" value="Genomic_DNA"/>
</dbReference>
<accession>A0A1H8U0F7</accession>
<feature type="domain" description="Acyl-CoA thioesterase-like N-terminal HotDog" evidence="1">
    <location>
        <begin position="62"/>
        <end position="113"/>
    </location>
</feature>
<keyword evidence="3" id="KW-1185">Reference proteome</keyword>
<dbReference type="Gene3D" id="3.10.129.10">
    <property type="entry name" value="Hotdog Thioesterase"/>
    <property type="match status" value="1"/>
</dbReference>
<dbReference type="AlphaFoldDB" id="A0A1H8U0F7"/>
<reference evidence="3" key="1">
    <citation type="submission" date="2016-10" db="EMBL/GenBank/DDBJ databases">
        <authorList>
            <person name="Varghese N."/>
            <person name="Submissions S."/>
        </authorList>
    </citation>
    <scope>NUCLEOTIDE SEQUENCE [LARGE SCALE GENOMIC DNA]</scope>
    <source>
        <strain evidence="3">DSM 45413</strain>
    </source>
</reference>